<dbReference type="RefSeq" id="WP_090245949.1">
    <property type="nucleotide sequence ID" value="NZ_FNOU01000016.1"/>
</dbReference>
<sequence>MWGIVLLGNIFAYGMCAGYMNAGMTPRLGKKATGIMWLFWAIGTFLIGQSEELTVYRGAANLLSILLMGLIFYKGRSFLGRIIFVVKIFLVLLSFDAIVFGAFWLTGWEAPAGAARNIRYYFYSVSLILLVLCTYRFFKPFVVGTNREKGPLFDLILILACVVEGMPILWMDDYVHSINPNGDGYIIVYLILILIFDGALIYVFRRIKRQYRQEQDLMLLKQHQDYQQNYYKAVEAQYQRSREFVHDMQNHVMILSRLYAQDEVERARRYGESVLQKIPEAPNERH</sequence>
<gene>
    <name evidence="2" type="ORF">SAMN04488579_11655</name>
</gene>
<evidence type="ECO:0000313" key="3">
    <source>
        <dbReference type="Proteomes" id="UP000199652"/>
    </source>
</evidence>
<accession>A0A1H3H502</accession>
<feature type="transmembrane region" description="Helical" evidence="1">
    <location>
        <begin position="150"/>
        <end position="170"/>
    </location>
</feature>
<organism evidence="2 3">
    <name type="scientific">Eubacterium barkeri</name>
    <name type="common">Clostridium barkeri</name>
    <dbReference type="NCBI Taxonomy" id="1528"/>
    <lineage>
        <taxon>Bacteria</taxon>
        <taxon>Bacillati</taxon>
        <taxon>Bacillota</taxon>
        <taxon>Clostridia</taxon>
        <taxon>Eubacteriales</taxon>
        <taxon>Eubacteriaceae</taxon>
        <taxon>Eubacterium</taxon>
    </lineage>
</organism>
<name>A0A1H3H502_EUBBA</name>
<protein>
    <submittedName>
        <fullName evidence="2">Uncharacterized protein</fullName>
    </submittedName>
</protein>
<feature type="transmembrane region" description="Helical" evidence="1">
    <location>
        <begin position="6"/>
        <end position="25"/>
    </location>
</feature>
<keyword evidence="1" id="KW-0472">Membrane</keyword>
<evidence type="ECO:0000256" key="1">
    <source>
        <dbReference type="SAM" id="Phobius"/>
    </source>
</evidence>
<reference evidence="3" key="1">
    <citation type="submission" date="2016-10" db="EMBL/GenBank/DDBJ databases">
        <authorList>
            <person name="Varghese N."/>
            <person name="Submissions S."/>
        </authorList>
    </citation>
    <scope>NUCLEOTIDE SEQUENCE [LARGE SCALE GENOMIC DNA]</scope>
    <source>
        <strain evidence="3">VPI 5359</strain>
    </source>
</reference>
<evidence type="ECO:0000313" key="2">
    <source>
        <dbReference type="EMBL" id="SDY10477.1"/>
    </source>
</evidence>
<feature type="transmembrane region" description="Helical" evidence="1">
    <location>
        <begin position="120"/>
        <end position="138"/>
    </location>
</feature>
<feature type="transmembrane region" description="Helical" evidence="1">
    <location>
        <begin position="32"/>
        <end position="49"/>
    </location>
</feature>
<keyword evidence="1" id="KW-0812">Transmembrane</keyword>
<keyword evidence="1" id="KW-1133">Transmembrane helix</keyword>
<dbReference type="Proteomes" id="UP000199652">
    <property type="component" value="Unassembled WGS sequence"/>
</dbReference>
<proteinExistence type="predicted"/>
<dbReference type="STRING" id="1528.SAMN04488579_11655"/>
<feature type="transmembrane region" description="Helical" evidence="1">
    <location>
        <begin position="55"/>
        <end position="73"/>
    </location>
</feature>
<feature type="transmembrane region" description="Helical" evidence="1">
    <location>
        <begin position="185"/>
        <end position="204"/>
    </location>
</feature>
<dbReference type="EMBL" id="FNOU01000016">
    <property type="protein sequence ID" value="SDY10477.1"/>
    <property type="molecule type" value="Genomic_DNA"/>
</dbReference>
<keyword evidence="3" id="KW-1185">Reference proteome</keyword>
<dbReference type="AlphaFoldDB" id="A0A1H3H502"/>
<feature type="transmembrane region" description="Helical" evidence="1">
    <location>
        <begin position="85"/>
        <end position="108"/>
    </location>
</feature>
<dbReference type="OrthoDB" id="9813149at2"/>